<gene>
    <name evidence="2" type="ORF">PMIN01_01144</name>
</gene>
<dbReference type="AlphaFoldDB" id="A0A9P6GW24"/>
<sequence>MTQSGQLNSDTAYPNSYHTVPSSPPTMITRHPPHTTAARNLHIIAHPFTSLLTHIWSSMHRPHHARRTPLHPCSFKSLVAVSAIASCDKVPFQGPLLCLRTVRDPCWAGAVPV</sequence>
<evidence type="ECO:0000256" key="1">
    <source>
        <dbReference type="SAM" id="MobiDB-lite"/>
    </source>
</evidence>
<dbReference type="OrthoDB" id="10442979at2759"/>
<feature type="compositionally biased region" description="Polar residues" evidence="1">
    <location>
        <begin position="1"/>
        <end position="21"/>
    </location>
</feature>
<reference evidence="2" key="1">
    <citation type="journal article" date="2020" name="Mol. Plant Microbe Interact.">
        <title>Genome Sequence of the Biocontrol Agent Coniothyrium minitans strain Conio (IMI 134523).</title>
        <authorList>
            <person name="Patel D."/>
            <person name="Shittu T.A."/>
            <person name="Baroncelli R."/>
            <person name="Muthumeenakshi S."/>
            <person name="Osborne T.H."/>
            <person name="Janganan T.K."/>
            <person name="Sreenivasaprasad S."/>
        </authorList>
    </citation>
    <scope>NUCLEOTIDE SEQUENCE</scope>
    <source>
        <strain evidence="2">Conio</strain>
    </source>
</reference>
<keyword evidence="3" id="KW-1185">Reference proteome</keyword>
<evidence type="ECO:0000313" key="2">
    <source>
        <dbReference type="EMBL" id="KAF9741605.1"/>
    </source>
</evidence>
<dbReference type="EMBL" id="WJXW01000001">
    <property type="protein sequence ID" value="KAF9741605.1"/>
    <property type="molecule type" value="Genomic_DNA"/>
</dbReference>
<name>A0A9P6GW24_9PLEO</name>
<accession>A0A9P6GW24</accession>
<protein>
    <submittedName>
        <fullName evidence="2">Uncharacterized protein</fullName>
    </submittedName>
</protein>
<comment type="caution">
    <text evidence="2">The sequence shown here is derived from an EMBL/GenBank/DDBJ whole genome shotgun (WGS) entry which is preliminary data.</text>
</comment>
<evidence type="ECO:0000313" key="3">
    <source>
        <dbReference type="Proteomes" id="UP000756921"/>
    </source>
</evidence>
<proteinExistence type="predicted"/>
<dbReference type="Proteomes" id="UP000756921">
    <property type="component" value="Unassembled WGS sequence"/>
</dbReference>
<feature type="region of interest" description="Disordered" evidence="1">
    <location>
        <begin position="1"/>
        <end position="26"/>
    </location>
</feature>
<organism evidence="2 3">
    <name type="scientific">Paraphaeosphaeria minitans</name>
    <dbReference type="NCBI Taxonomy" id="565426"/>
    <lineage>
        <taxon>Eukaryota</taxon>
        <taxon>Fungi</taxon>
        <taxon>Dikarya</taxon>
        <taxon>Ascomycota</taxon>
        <taxon>Pezizomycotina</taxon>
        <taxon>Dothideomycetes</taxon>
        <taxon>Pleosporomycetidae</taxon>
        <taxon>Pleosporales</taxon>
        <taxon>Massarineae</taxon>
        <taxon>Didymosphaeriaceae</taxon>
        <taxon>Paraphaeosphaeria</taxon>
    </lineage>
</organism>